<dbReference type="InterPro" id="IPR007197">
    <property type="entry name" value="rSAM"/>
</dbReference>
<evidence type="ECO:0000256" key="3">
    <source>
        <dbReference type="ARBA" id="ARBA00023004"/>
    </source>
</evidence>
<dbReference type="EMBL" id="MT141300">
    <property type="protein sequence ID" value="QJA57940.1"/>
    <property type="molecule type" value="Genomic_DNA"/>
</dbReference>
<accession>A0A6M3IJY9</accession>
<dbReference type="PROSITE" id="PS51918">
    <property type="entry name" value="RADICAL_SAM"/>
    <property type="match status" value="1"/>
</dbReference>
<name>A0A6M3IJY9_9ZZZZ</name>
<evidence type="ECO:0000313" key="7">
    <source>
        <dbReference type="EMBL" id="QJA80574.1"/>
    </source>
</evidence>
<gene>
    <name evidence="7" type="ORF">MM415A00699_0016</name>
    <name evidence="6" type="ORF">MM415B01534_0008</name>
</gene>
<reference evidence="6" key="1">
    <citation type="submission" date="2020-03" db="EMBL/GenBank/DDBJ databases">
        <title>The deep terrestrial virosphere.</title>
        <authorList>
            <person name="Holmfeldt K."/>
            <person name="Nilsson E."/>
            <person name="Simone D."/>
            <person name="Lopez-Fernandez M."/>
            <person name="Wu X."/>
            <person name="de Brujin I."/>
            <person name="Lundin D."/>
            <person name="Andersson A."/>
            <person name="Bertilsson S."/>
            <person name="Dopson M."/>
        </authorList>
    </citation>
    <scope>NUCLEOTIDE SEQUENCE</scope>
    <source>
        <strain evidence="7">MM415A00699</strain>
        <strain evidence="6">MM415B01534</strain>
    </source>
</reference>
<dbReference type="PANTHER" id="PTHR11228">
    <property type="entry name" value="RADICAL SAM DOMAIN PROTEIN"/>
    <property type="match status" value="1"/>
</dbReference>
<protein>
    <submittedName>
        <fullName evidence="6">Putative radical SAM superfamily protein</fullName>
    </submittedName>
</protein>
<keyword evidence="1" id="KW-0949">S-adenosyl-L-methionine</keyword>
<dbReference type="GO" id="GO:0051536">
    <property type="term" value="F:iron-sulfur cluster binding"/>
    <property type="evidence" value="ECO:0007669"/>
    <property type="project" value="UniProtKB-KW"/>
</dbReference>
<dbReference type="SFLD" id="SFLDS00029">
    <property type="entry name" value="Radical_SAM"/>
    <property type="match status" value="1"/>
</dbReference>
<dbReference type="SFLD" id="SFLDG01067">
    <property type="entry name" value="SPASM/twitch_domain_containing"/>
    <property type="match status" value="1"/>
</dbReference>
<dbReference type="InterPro" id="IPR050377">
    <property type="entry name" value="Radical_SAM_PqqE_MftC-like"/>
</dbReference>
<keyword evidence="4" id="KW-0411">Iron-sulfur</keyword>
<evidence type="ECO:0000256" key="4">
    <source>
        <dbReference type="ARBA" id="ARBA00023014"/>
    </source>
</evidence>
<dbReference type="CDD" id="cd01335">
    <property type="entry name" value="Radical_SAM"/>
    <property type="match status" value="1"/>
</dbReference>
<dbReference type="SUPFAM" id="SSF102114">
    <property type="entry name" value="Radical SAM enzymes"/>
    <property type="match status" value="1"/>
</dbReference>
<dbReference type="EMBL" id="MT142427">
    <property type="protein sequence ID" value="QJA80574.1"/>
    <property type="molecule type" value="Genomic_DNA"/>
</dbReference>
<dbReference type="InterPro" id="IPR058240">
    <property type="entry name" value="rSAM_sf"/>
</dbReference>
<dbReference type="InterPro" id="IPR013785">
    <property type="entry name" value="Aldolase_TIM"/>
</dbReference>
<dbReference type="Pfam" id="PF04055">
    <property type="entry name" value="Radical_SAM"/>
    <property type="match status" value="1"/>
</dbReference>
<proteinExistence type="predicted"/>
<evidence type="ECO:0000313" key="6">
    <source>
        <dbReference type="EMBL" id="QJA57940.1"/>
    </source>
</evidence>
<dbReference type="Gene3D" id="3.20.20.70">
    <property type="entry name" value="Aldolase class I"/>
    <property type="match status" value="1"/>
</dbReference>
<organism evidence="6">
    <name type="scientific">viral metagenome</name>
    <dbReference type="NCBI Taxonomy" id="1070528"/>
    <lineage>
        <taxon>unclassified sequences</taxon>
        <taxon>metagenomes</taxon>
        <taxon>organismal metagenomes</taxon>
    </lineage>
</organism>
<evidence type="ECO:0000256" key="2">
    <source>
        <dbReference type="ARBA" id="ARBA00022723"/>
    </source>
</evidence>
<keyword evidence="2" id="KW-0479">Metal-binding</keyword>
<dbReference type="GO" id="GO:0003824">
    <property type="term" value="F:catalytic activity"/>
    <property type="evidence" value="ECO:0007669"/>
    <property type="project" value="InterPro"/>
</dbReference>
<evidence type="ECO:0000256" key="1">
    <source>
        <dbReference type="ARBA" id="ARBA00022691"/>
    </source>
</evidence>
<feature type="domain" description="Radical SAM core" evidence="5">
    <location>
        <begin position="15"/>
        <end position="226"/>
    </location>
</feature>
<sequence>MTPRDVSIPNENNFCGGSFPDWLEVNLIDKCNGKCSWCIEKSGYHPKTHLPWKKIVGEIIKTGKKNIILLGGEPTLFKDLRLLIDLLNDFDKNVYLTTNGSLLSPDYVRKNFTNLHALNISIHHYDSARNLQIIGLLIDYNLIKDSITELHKNNVSVRLNCNCISGEIDSEEEIFKYIRFAKTVGADKVRFAELKDDKSNFVDLAMIMKYEYGLNDDPFLLGCNKDVVINGMPVNFRQMCGLQTDLKKKPINPKQIVKKVLYYDGKLYDGWQRTFPKENTMNEKDLEILLSGVESGDVPVSEAMRLIFSEMKKMREISQEIIRKTHLSSGGCQY</sequence>
<dbReference type="PANTHER" id="PTHR11228:SF7">
    <property type="entry name" value="PQQA PEPTIDE CYCLASE"/>
    <property type="match status" value="1"/>
</dbReference>
<dbReference type="GO" id="GO:0046872">
    <property type="term" value="F:metal ion binding"/>
    <property type="evidence" value="ECO:0007669"/>
    <property type="project" value="UniProtKB-KW"/>
</dbReference>
<dbReference type="AlphaFoldDB" id="A0A6M3IJY9"/>
<keyword evidence="3" id="KW-0408">Iron</keyword>
<evidence type="ECO:0000259" key="5">
    <source>
        <dbReference type="PROSITE" id="PS51918"/>
    </source>
</evidence>